<evidence type="ECO:0000313" key="21">
    <source>
        <dbReference type="Proteomes" id="UP000818323"/>
    </source>
</evidence>
<organism evidence="20 21">
    <name type="scientific">Microvirga arsenatis</name>
    <dbReference type="NCBI Taxonomy" id="2692265"/>
    <lineage>
        <taxon>Bacteria</taxon>
        <taxon>Pseudomonadati</taxon>
        <taxon>Pseudomonadota</taxon>
        <taxon>Alphaproteobacteria</taxon>
        <taxon>Hyphomicrobiales</taxon>
        <taxon>Methylobacteriaceae</taxon>
        <taxon>Microvirga</taxon>
    </lineage>
</organism>
<evidence type="ECO:0000256" key="1">
    <source>
        <dbReference type="ARBA" id="ARBA00000085"/>
    </source>
</evidence>
<dbReference type="Pfam" id="PF07536">
    <property type="entry name" value="HWE_HK"/>
    <property type="match status" value="1"/>
</dbReference>
<keyword evidence="7" id="KW-0285">Flavoprotein</keyword>
<evidence type="ECO:0000256" key="4">
    <source>
        <dbReference type="ARBA" id="ARBA00022543"/>
    </source>
</evidence>
<dbReference type="Pfam" id="PF13426">
    <property type="entry name" value="PAS_9"/>
    <property type="match status" value="2"/>
</dbReference>
<dbReference type="SMART" id="SM00086">
    <property type="entry name" value="PAC"/>
    <property type="match status" value="2"/>
</dbReference>
<evidence type="ECO:0000256" key="7">
    <source>
        <dbReference type="ARBA" id="ARBA00022630"/>
    </source>
</evidence>
<comment type="catalytic activity">
    <reaction evidence="1">
        <text>ATP + protein L-histidine = ADP + protein N-phospho-L-histidine.</text>
        <dbReference type="EC" id="2.7.13.3"/>
    </reaction>
</comment>
<dbReference type="PANTHER" id="PTHR41523">
    <property type="entry name" value="TWO-COMPONENT SYSTEM SENSOR PROTEIN"/>
    <property type="match status" value="1"/>
</dbReference>
<dbReference type="Gene3D" id="3.30.450.20">
    <property type="entry name" value="PAS domain"/>
    <property type="match status" value="3"/>
</dbReference>
<evidence type="ECO:0000256" key="12">
    <source>
        <dbReference type="ARBA" id="ARBA00022777"/>
    </source>
</evidence>
<dbReference type="EC" id="2.7.13.3" evidence="2"/>
<evidence type="ECO:0000256" key="10">
    <source>
        <dbReference type="ARBA" id="ARBA00022737"/>
    </source>
</evidence>
<dbReference type="PANTHER" id="PTHR41523:SF7">
    <property type="entry name" value="HISTIDINE KINASE"/>
    <property type="match status" value="1"/>
</dbReference>
<evidence type="ECO:0000256" key="11">
    <source>
        <dbReference type="ARBA" id="ARBA00022741"/>
    </source>
</evidence>
<reference evidence="20 21" key="1">
    <citation type="submission" date="2020-01" db="EMBL/GenBank/DDBJ databases">
        <title>Microvirga sp. nov., an arsenate reduction bacterium isolated from Tibet hotspring sediments.</title>
        <authorList>
            <person name="Yuan C.-G."/>
        </authorList>
    </citation>
    <scope>NUCLEOTIDE SEQUENCE [LARGE SCALE GENOMIC DNA]</scope>
    <source>
        <strain evidence="20 21">SYSU G3D203</strain>
    </source>
</reference>
<keyword evidence="12" id="KW-0418">Kinase</keyword>
<feature type="domain" description="PAS" evidence="18">
    <location>
        <begin position="459"/>
        <end position="529"/>
    </location>
</feature>
<evidence type="ECO:0000256" key="17">
    <source>
        <dbReference type="SAM" id="MobiDB-lite"/>
    </source>
</evidence>
<dbReference type="Pfam" id="PF08448">
    <property type="entry name" value="PAS_4"/>
    <property type="match status" value="1"/>
</dbReference>
<feature type="domain" description="PAC" evidence="19">
    <location>
        <begin position="533"/>
        <end position="585"/>
    </location>
</feature>
<evidence type="ECO:0000313" key="20">
    <source>
        <dbReference type="EMBL" id="NBJ27352.1"/>
    </source>
</evidence>
<evidence type="ECO:0000256" key="9">
    <source>
        <dbReference type="ARBA" id="ARBA00022679"/>
    </source>
</evidence>
<evidence type="ECO:0000256" key="16">
    <source>
        <dbReference type="ARBA" id="ARBA00023170"/>
    </source>
</evidence>
<keyword evidence="14" id="KW-0157">Chromophore</keyword>
<dbReference type="SUPFAM" id="SSF55785">
    <property type="entry name" value="PYP-like sensor domain (PAS domain)"/>
    <property type="match status" value="3"/>
</dbReference>
<keyword evidence="10" id="KW-0677">Repeat</keyword>
<proteinExistence type="predicted"/>
<dbReference type="InterPro" id="IPR000014">
    <property type="entry name" value="PAS"/>
</dbReference>
<dbReference type="InterPro" id="IPR036890">
    <property type="entry name" value="HATPase_C_sf"/>
</dbReference>
<dbReference type="InterPro" id="IPR001610">
    <property type="entry name" value="PAC"/>
</dbReference>
<dbReference type="PROSITE" id="PS50113">
    <property type="entry name" value="PAC"/>
    <property type="match status" value="2"/>
</dbReference>
<dbReference type="CDD" id="cd00130">
    <property type="entry name" value="PAS"/>
    <property type="match status" value="2"/>
</dbReference>
<dbReference type="SUPFAM" id="SSF55781">
    <property type="entry name" value="GAF domain-like"/>
    <property type="match status" value="1"/>
</dbReference>
<accession>A0ABW9Z474</accession>
<keyword evidence="5" id="KW-0597">Phosphoprotein</keyword>
<evidence type="ECO:0000259" key="18">
    <source>
        <dbReference type="PROSITE" id="PS50112"/>
    </source>
</evidence>
<feature type="domain" description="PAS" evidence="18">
    <location>
        <begin position="330"/>
        <end position="401"/>
    </location>
</feature>
<evidence type="ECO:0000256" key="8">
    <source>
        <dbReference type="ARBA" id="ARBA00022643"/>
    </source>
</evidence>
<evidence type="ECO:0000256" key="2">
    <source>
        <dbReference type="ARBA" id="ARBA00012438"/>
    </source>
</evidence>
<dbReference type="PROSITE" id="PS50112">
    <property type="entry name" value="PAS"/>
    <property type="match status" value="2"/>
</dbReference>
<evidence type="ECO:0000256" key="13">
    <source>
        <dbReference type="ARBA" id="ARBA00022840"/>
    </source>
</evidence>
<dbReference type="Gene3D" id="3.30.450.40">
    <property type="match status" value="1"/>
</dbReference>
<dbReference type="InterPro" id="IPR011102">
    <property type="entry name" value="Sig_transdc_His_kinase_HWE"/>
</dbReference>
<dbReference type="EMBL" id="JAAAXJ010000042">
    <property type="protein sequence ID" value="NBJ27352.1"/>
    <property type="molecule type" value="Genomic_DNA"/>
</dbReference>
<keyword evidence="13" id="KW-0067">ATP-binding</keyword>
<dbReference type="InterPro" id="IPR000700">
    <property type="entry name" value="PAS-assoc_C"/>
</dbReference>
<dbReference type="InterPro" id="IPR003018">
    <property type="entry name" value="GAF"/>
</dbReference>
<keyword evidence="15" id="KW-0843">Virulence</keyword>
<keyword evidence="16" id="KW-0675">Receptor</keyword>
<keyword evidence="21" id="KW-1185">Reference proteome</keyword>
<evidence type="ECO:0000256" key="5">
    <source>
        <dbReference type="ARBA" id="ARBA00022553"/>
    </source>
</evidence>
<dbReference type="InterPro" id="IPR029016">
    <property type="entry name" value="GAF-like_dom_sf"/>
</dbReference>
<dbReference type="SMART" id="SM00911">
    <property type="entry name" value="HWE_HK"/>
    <property type="match status" value="1"/>
</dbReference>
<feature type="domain" description="PAC" evidence="19">
    <location>
        <begin position="408"/>
        <end position="458"/>
    </location>
</feature>
<keyword evidence="11" id="KW-0547">Nucleotide-binding</keyword>
<sequence length="801" mass="89091">MPAFPANSGETGALVRTHDWSTSPLGTPDTWAPSLRTVVSLMAASRFPMFVAWGPELAFLYNDAYAPILGGKHPQAMGRPFREVWAEIWDDLEPLVAKALGGEATFRENLHLVMERHGFPEDTWYTFSYSPVRDGDGAIGGMFCTCTETTEKVQATRRADFHIELSERLGRLSDPRAIALAAAEALGTHIGTDRVGYGGIDATEQVVSVERDWTRDASVASLAGEARILDAFGPAVIAELRAGHTLVVEDCLSDPRTLDEAYAATWAGIGCRSLIVAPLIRDGRFRAILYVHEATPRRWSATEIRLVERVAQRTWDAVERARIEKELRDSEALKRAIVEAALDCVVTVTDDSRVIEWNPAAERTFGYPRDAALGRDLADLIIPPEFRERHYRGMAHYLATGEGPVLGKRVELEAQRAGGSRFPVELTIIPIELAGRPHFTAYLRDLTDRRRAEASLRENEQRLRATYEHAFAGIGEVDRSGRFLRVNERLCSVTGYSRDELLGQTFWGLTHVDDRQADLAQFSRLMVGKLDAYAVEKRYVHKDGHTVWVEVAASRVDDAAGQPLYGIRVVRDITERRKAEEHQQLLINELNHRVKNTLATVQSITTQTLRNSGASREAREALESRLLALSRAHDVLTRENWEGALLHDLVADVFEPYRSDREGRIRCQGGKVHLVPRMALALSLALHELATNAAKYGALSNGTGEVSLTWMVDHTRTPTLLLLRWKESGGPVVEPPTRKGFGSRLIERSLAHDLDAEVRIEYAPTGLACSVEAPLPQWAPLTFGPAPMREIRNLDPGNEGR</sequence>
<dbReference type="NCBIfam" id="TIGR00229">
    <property type="entry name" value="sensory_box"/>
    <property type="match status" value="2"/>
</dbReference>
<keyword evidence="8" id="KW-0288">FMN</keyword>
<feature type="region of interest" description="Disordered" evidence="17">
    <location>
        <begin position="1"/>
        <end position="21"/>
    </location>
</feature>
<comment type="caution">
    <text evidence="20">The sequence shown here is derived from an EMBL/GenBank/DDBJ whole genome shotgun (WGS) entry which is preliminary data.</text>
</comment>
<dbReference type="Proteomes" id="UP000818323">
    <property type="component" value="Unassembled WGS sequence"/>
</dbReference>
<dbReference type="Gene3D" id="3.30.565.10">
    <property type="entry name" value="Histidine kinase-like ATPase, C-terminal domain"/>
    <property type="match status" value="1"/>
</dbReference>
<dbReference type="SMART" id="SM00091">
    <property type="entry name" value="PAS"/>
    <property type="match status" value="2"/>
</dbReference>
<dbReference type="InterPro" id="IPR013656">
    <property type="entry name" value="PAS_4"/>
</dbReference>
<dbReference type="Pfam" id="PF01590">
    <property type="entry name" value="GAF"/>
    <property type="match status" value="1"/>
</dbReference>
<evidence type="ECO:0000256" key="6">
    <source>
        <dbReference type="ARBA" id="ARBA00022606"/>
    </source>
</evidence>
<keyword evidence="9" id="KW-0808">Transferase</keyword>
<evidence type="ECO:0000256" key="14">
    <source>
        <dbReference type="ARBA" id="ARBA00022991"/>
    </source>
</evidence>
<dbReference type="RefSeq" id="WP_161726914.1">
    <property type="nucleotide sequence ID" value="NZ_JAAAXI010000052.1"/>
</dbReference>
<protein>
    <recommendedName>
        <fullName evidence="3">Blue-light-activated histidine kinase</fullName>
        <ecNumber evidence="2">2.7.13.3</ecNumber>
    </recommendedName>
</protein>
<name>A0ABW9Z474_9HYPH</name>
<keyword evidence="4" id="KW-0600">Photoreceptor protein</keyword>
<dbReference type="SMART" id="SM00065">
    <property type="entry name" value="GAF"/>
    <property type="match status" value="1"/>
</dbReference>
<keyword evidence="6" id="KW-0716">Sensory transduction</keyword>
<evidence type="ECO:0000256" key="3">
    <source>
        <dbReference type="ARBA" id="ARBA00021740"/>
    </source>
</evidence>
<dbReference type="InterPro" id="IPR035965">
    <property type="entry name" value="PAS-like_dom_sf"/>
</dbReference>
<gene>
    <name evidence="20" type="ORF">GR303_23875</name>
</gene>
<evidence type="ECO:0000256" key="15">
    <source>
        <dbReference type="ARBA" id="ARBA00023026"/>
    </source>
</evidence>
<evidence type="ECO:0000259" key="19">
    <source>
        <dbReference type="PROSITE" id="PS50113"/>
    </source>
</evidence>